<reference evidence="1" key="1">
    <citation type="submission" date="2014-11" db="EMBL/GenBank/DDBJ databases">
        <authorList>
            <person name="Amaro Gonzalez C."/>
        </authorList>
    </citation>
    <scope>NUCLEOTIDE SEQUENCE</scope>
</reference>
<evidence type="ECO:0000313" key="1">
    <source>
        <dbReference type="EMBL" id="JAI00486.1"/>
    </source>
</evidence>
<name>A0A0E9XF56_ANGAN</name>
<reference evidence="1" key="2">
    <citation type="journal article" date="2015" name="Fish Shellfish Immunol.">
        <title>Early steps in the European eel (Anguilla anguilla)-Vibrio vulnificus interaction in the gills: Role of the RtxA13 toxin.</title>
        <authorList>
            <person name="Callol A."/>
            <person name="Pajuelo D."/>
            <person name="Ebbesson L."/>
            <person name="Teles M."/>
            <person name="MacKenzie S."/>
            <person name="Amaro C."/>
        </authorList>
    </citation>
    <scope>NUCLEOTIDE SEQUENCE</scope>
</reference>
<dbReference type="AlphaFoldDB" id="A0A0E9XF56"/>
<accession>A0A0E9XF56</accession>
<protein>
    <submittedName>
        <fullName evidence="1">Uncharacterized protein</fullName>
    </submittedName>
</protein>
<sequence length="72" mass="8048">MTFGGRKRKTGGNCSRAYKLCVKPDLFSQSVSTTRNPNHDPSSLWTAQLGRQFVCSMWGQLKIEPVLACFLP</sequence>
<proteinExistence type="predicted"/>
<dbReference type="EMBL" id="GBXM01008092">
    <property type="protein sequence ID" value="JAI00486.1"/>
    <property type="molecule type" value="Transcribed_RNA"/>
</dbReference>
<organism evidence="1">
    <name type="scientific">Anguilla anguilla</name>
    <name type="common">European freshwater eel</name>
    <name type="synonym">Muraena anguilla</name>
    <dbReference type="NCBI Taxonomy" id="7936"/>
    <lineage>
        <taxon>Eukaryota</taxon>
        <taxon>Metazoa</taxon>
        <taxon>Chordata</taxon>
        <taxon>Craniata</taxon>
        <taxon>Vertebrata</taxon>
        <taxon>Euteleostomi</taxon>
        <taxon>Actinopterygii</taxon>
        <taxon>Neopterygii</taxon>
        <taxon>Teleostei</taxon>
        <taxon>Anguilliformes</taxon>
        <taxon>Anguillidae</taxon>
        <taxon>Anguilla</taxon>
    </lineage>
</organism>